<dbReference type="SUPFAM" id="SSF55331">
    <property type="entry name" value="Tautomerase/MIF"/>
    <property type="match status" value="1"/>
</dbReference>
<dbReference type="Proteomes" id="UP000586093">
    <property type="component" value="Unassembled WGS sequence"/>
</dbReference>
<dbReference type="InterPro" id="IPR014347">
    <property type="entry name" value="Tautomerase/MIF_sf"/>
</dbReference>
<name>A0A839HU41_9BURK</name>
<organism evidence="1 2">
    <name type="scientific">Aquariibacter albus</name>
    <dbReference type="NCBI Taxonomy" id="2759899"/>
    <lineage>
        <taxon>Bacteria</taxon>
        <taxon>Pseudomonadati</taxon>
        <taxon>Pseudomonadota</taxon>
        <taxon>Betaproteobacteria</taxon>
        <taxon>Burkholderiales</taxon>
        <taxon>Sphaerotilaceae</taxon>
        <taxon>Aquariibacter</taxon>
    </lineage>
</organism>
<proteinExistence type="predicted"/>
<comment type="caution">
    <text evidence="1">The sequence shown here is derived from an EMBL/GenBank/DDBJ whole genome shotgun (WGS) entry which is preliminary data.</text>
</comment>
<dbReference type="Gene3D" id="3.30.429.10">
    <property type="entry name" value="Macrophage Migration Inhibitory Factor"/>
    <property type="match status" value="2"/>
</dbReference>
<dbReference type="RefSeq" id="WP_182665933.1">
    <property type="nucleotide sequence ID" value="NZ_JACIVI010000007.1"/>
</dbReference>
<dbReference type="EMBL" id="JACIVI010000007">
    <property type="protein sequence ID" value="MBB1163220.1"/>
    <property type="molecule type" value="Genomic_DNA"/>
</dbReference>
<reference evidence="1 2" key="1">
    <citation type="submission" date="2020-08" db="EMBL/GenBank/DDBJ databases">
        <title>Aquariorum lacteus gen. nov., sp. nov., a new member of the family Comamonadaceae, isolated from freshwater aquarium.</title>
        <authorList>
            <person name="Chun S.-J."/>
        </authorList>
    </citation>
    <scope>NUCLEOTIDE SEQUENCE [LARGE SCALE GENOMIC DNA]</scope>
    <source>
        <strain evidence="1 2">SJAQ100</strain>
    </source>
</reference>
<dbReference type="AlphaFoldDB" id="A0A839HU41"/>
<protein>
    <submittedName>
        <fullName evidence="1">4-oxalocrotonate tautomerase</fullName>
    </submittedName>
</protein>
<accession>A0A839HU41</accession>
<gene>
    <name evidence="1" type="ORF">H4F90_14700</name>
</gene>
<evidence type="ECO:0000313" key="1">
    <source>
        <dbReference type="EMBL" id="MBB1163220.1"/>
    </source>
</evidence>
<evidence type="ECO:0000313" key="2">
    <source>
        <dbReference type="Proteomes" id="UP000586093"/>
    </source>
</evidence>
<sequence>MPILEYRLAEGQYTDEQVSDLLLASARLYAEVLKSPLDRVRVVALSYKPQHAVVGGHLVSEGGPSAPWFHFLVLEGRPVDECQALIAGFTDLVVSTLGVERSLVRGGCWPIAPQYWGIAGTPASVMRAKEIAARAEGAGQRG</sequence>
<keyword evidence="2" id="KW-1185">Reference proteome</keyword>